<dbReference type="Pfam" id="PF02566">
    <property type="entry name" value="OsmC"/>
    <property type="match status" value="1"/>
</dbReference>
<dbReference type="RefSeq" id="WP_345246384.1">
    <property type="nucleotide sequence ID" value="NZ_BAABHD010000072.1"/>
</dbReference>
<sequence>MNMKVYEGFFFEASGNWQQGLEGSGHIMTTSFESPIGAPVSMGGKGVGTNPEDLMVAAAASCQLLTLAAIMQFNKIPFNNITITSRGAFRFTKAGPELTRIEHCPEIWLNQEEYDRSAATIKKFFSLAEKSCLVSKAIQNNVEVVVKGCIQYE</sequence>
<keyword evidence="2" id="KW-1185">Reference proteome</keyword>
<dbReference type="InterPro" id="IPR052707">
    <property type="entry name" value="OsmC_Ohr_Peroxiredoxin"/>
</dbReference>
<organism evidence="1 2">
    <name type="scientific">Nibrella saemangeumensis</name>
    <dbReference type="NCBI Taxonomy" id="1084526"/>
    <lineage>
        <taxon>Bacteria</taxon>
        <taxon>Pseudomonadati</taxon>
        <taxon>Bacteroidota</taxon>
        <taxon>Cytophagia</taxon>
        <taxon>Cytophagales</taxon>
        <taxon>Spirosomataceae</taxon>
        <taxon>Nibrella</taxon>
    </lineage>
</organism>
<proteinExistence type="predicted"/>
<dbReference type="InterPro" id="IPR003718">
    <property type="entry name" value="OsmC/Ohr_fam"/>
</dbReference>
<reference evidence="2" key="1">
    <citation type="journal article" date="2019" name="Int. J. Syst. Evol. Microbiol.">
        <title>The Global Catalogue of Microorganisms (GCM) 10K type strain sequencing project: providing services to taxonomists for standard genome sequencing and annotation.</title>
        <authorList>
            <consortium name="The Broad Institute Genomics Platform"/>
            <consortium name="The Broad Institute Genome Sequencing Center for Infectious Disease"/>
            <person name="Wu L."/>
            <person name="Ma J."/>
        </authorList>
    </citation>
    <scope>NUCLEOTIDE SEQUENCE [LARGE SCALE GENOMIC DNA]</scope>
    <source>
        <strain evidence="2">JCM 17927</strain>
    </source>
</reference>
<evidence type="ECO:0000313" key="2">
    <source>
        <dbReference type="Proteomes" id="UP001501175"/>
    </source>
</evidence>
<dbReference type="SUPFAM" id="SSF82784">
    <property type="entry name" value="OsmC-like"/>
    <property type="match status" value="1"/>
</dbReference>
<dbReference type="Gene3D" id="3.30.300.20">
    <property type="match status" value="1"/>
</dbReference>
<accession>A0ABP8NB60</accession>
<dbReference type="PANTHER" id="PTHR42830">
    <property type="entry name" value="OSMOTICALLY INDUCIBLE FAMILY PROTEIN"/>
    <property type="match status" value="1"/>
</dbReference>
<evidence type="ECO:0000313" key="1">
    <source>
        <dbReference type="EMBL" id="GAA4462933.1"/>
    </source>
</evidence>
<name>A0ABP8NB60_9BACT</name>
<dbReference type="InterPro" id="IPR015946">
    <property type="entry name" value="KH_dom-like_a/b"/>
</dbReference>
<dbReference type="PANTHER" id="PTHR42830:SF2">
    <property type="entry name" value="OSMC_OHR FAMILY PROTEIN"/>
    <property type="match status" value="1"/>
</dbReference>
<gene>
    <name evidence="1" type="ORF">GCM10023189_40260</name>
</gene>
<dbReference type="Proteomes" id="UP001501175">
    <property type="component" value="Unassembled WGS sequence"/>
</dbReference>
<dbReference type="EMBL" id="BAABHD010000072">
    <property type="protein sequence ID" value="GAA4462933.1"/>
    <property type="molecule type" value="Genomic_DNA"/>
</dbReference>
<dbReference type="InterPro" id="IPR036102">
    <property type="entry name" value="OsmC/Ohrsf"/>
</dbReference>
<comment type="caution">
    <text evidence="1">The sequence shown here is derived from an EMBL/GenBank/DDBJ whole genome shotgun (WGS) entry which is preliminary data.</text>
</comment>
<protein>
    <submittedName>
        <fullName evidence="1">OsmC family protein</fullName>
    </submittedName>
</protein>